<evidence type="ECO:0000256" key="11">
    <source>
        <dbReference type="ARBA" id="ARBA00023128"/>
    </source>
</evidence>
<evidence type="ECO:0000256" key="2">
    <source>
        <dbReference type="ARBA" id="ARBA00004358"/>
    </source>
</evidence>
<comment type="subcellular location">
    <subcellularLocation>
        <location evidence="2">Cytoplasmic vesicle membrane</location>
        <topology evidence="2">Single-pass type I membrane protein</topology>
    </subcellularLocation>
    <subcellularLocation>
        <location evidence="3">Golgi apparatus membrane</location>
    </subcellularLocation>
    <subcellularLocation>
        <location evidence="1">Mitochondrion membrane</location>
        <topology evidence="1">Single-pass membrane protein</topology>
    </subcellularLocation>
</comment>
<dbReference type="AlphaFoldDB" id="A0A8C1HV42"/>
<feature type="domain" description="MRH" evidence="16">
    <location>
        <begin position="60"/>
        <end position="210"/>
    </location>
</feature>
<dbReference type="GO" id="GO:0000139">
    <property type="term" value="C:Golgi membrane"/>
    <property type="evidence" value="ECO:0007669"/>
    <property type="project" value="UniProtKB-SubCell"/>
</dbReference>
<comment type="similarity">
    <text evidence="4">Belongs to the ATG27 family.</text>
</comment>
<evidence type="ECO:0000256" key="8">
    <source>
        <dbReference type="ARBA" id="ARBA00022989"/>
    </source>
</evidence>
<evidence type="ECO:0000256" key="9">
    <source>
        <dbReference type="ARBA" id="ARBA00023006"/>
    </source>
</evidence>
<evidence type="ECO:0000259" key="16">
    <source>
        <dbReference type="PROSITE" id="PS51914"/>
    </source>
</evidence>
<dbReference type="GeneTree" id="ENSGT00990000204366"/>
<keyword evidence="13" id="KW-1015">Disulfide bond</keyword>
<evidence type="ECO:0000256" key="10">
    <source>
        <dbReference type="ARBA" id="ARBA00023034"/>
    </source>
</evidence>
<keyword evidence="12 15" id="KW-0472">Membrane</keyword>
<dbReference type="PANTHER" id="PTHR15071:SF34">
    <property type="entry name" value="MRH DOMAIN-CONTAINING PROTEIN"/>
    <property type="match status" value="1"/>
</dbReference>
<name>A0A8C1HV42_CYPCA</name>
<dbReference type="GO" id="GO:0006914">
    <property type="term" value="P:autophagy"/>
    <property type="evidence" value="ECO:0007669"/>
    <property type="project" value="UniProtKB-KW"/>
</dbReference>
<evidence type="ECO:0000313" key="17">
    <source>
        <dbReference type="Ensembl" id="ENSCCRP00000077316.2"/>
    </source>
</evidence>
<keyword evidence="8 15" id="KW-1133">Transmembrane helix</keyword>
<keyword evidence="10" id="KW-0333">Golgi apparatus</keyword>
<evidence type="ECO:0000256" key="4">
    <source>
        <dbReference type="ARBA" id="ARBA00005363"/>
    </source>
</evidence>
<sequence>MVYNSPKRLEPVCVRSFDLSMAEVQRRDPVRITLQHFIGLTAAAPPSELKHSGCIKVNRCKCLMRDGSGLIDLASVADEDGFIQRLKPLPSAVGNTDVLLSFSPCLPFSQPEDFSITDCTDVAACVIIRIRQDNRVINQYLNYGRHEGNKFSYNESKKTLTVSYSMFPDSEPQTVVHYQCSPNHSITHSQSFSADGPLQMWVESPCACPNACALVDVGPGTIFLIILCLSVTAYFIIGSCALRPFRTSNGVQMAPEDSVWCMICYHLSEQPDGSRRKRNYSLTDTL</sequence>
<protein>
    <recommendedName>
        <fullName evidence="5">Autophagy-related protein 27</fullName>
    </recommendedName>
</protein>
<keyword evidence="18" id="KW-1185">Reference proteome</keyword>
<evidence type="ECO:0000256" key="1">
    <source>
        <dbReference type="ARBA" id="ARBA00004304"/>
    </source>
</evidence>
<dbReference type="PROSITE" id="PS51914">
    <property type="entry name" value="MRH"/>
    <property type="match status" value="1"/>
</dbReference>
<evidence type="ECO:0000256" key="5">
    <source>
        <dbReference type="ARBA" id="ARBA00013776"/>
    </source>
</evidence>
<evidence type="ECO:0000256" key="14">
    <source>
        <dbReference type="ARBA" id="ARBA00023329"/>
    </source>
</evidence>
<dbReference type="GO" id="GO:0031966">
    <property type="term" value="C:mitochondrial membrane"/>
    <property type="evidence" value="ECO:0007669"/>
    <property type="project" value="UniProtKB-SubCell"/>
</dbReference>
<dbReference type="GO" id="GO:0030659">
    <property type="term" value="C:cytoplasmic vesicle membrane"/>
    <property type="evidence" value="ECO:0007669"/>
    <property type="project" value="UniProtKB-SubCell"/>
</dbReference>
<dbReference type="GO" id="GO:0005802">
    <property type="term" value="C:trans-Golgi network"/>
    <property type="evidence" value="ECO:0007669"/>
    <property type="project" value="TreeGrafter"/>
</dbReference>
<dbReference type="Ensembl" id="ENSCCRT00000083851.2">
    <property type="protein sequence ID" value="ENSCCRP00000077316.2"/>
    <property type="gene ID" value="ENSCCRG00000041867.2"/>
</dbReference>
<evidence type="ECO:0000256" key="3">
    <source>
        <dbReference type="ARBA" id="ARBA00004394"/>
    </source>
</evidence>
<evidence type="ECO:0000256" key="12">
    <source>
        <dbReference type="ARBA" id="ARBA00023136"/>
    </source>
</evidence>
<dbReference type="Proteomes" id="UP001108240">
    <property type="component" value="Unplaced"/>
</dbReference>
<dbReference type="InterPro" id="IPR018939">
    <property type="entry name" value="Autophagy-rel_prot_27"/>
</dbReference>
<reference evidence="17" key="2">
    <citation type="submission" date="2025-09" db="UniProtKB">
        <authorList>
            <consortium name="Ensembl"/>
        </authorList>
    </citation>
    <scope>IDENTIFICATION</scope>
</reference>
<proteinExistence type="inferred from homology"/>
<keyword evidence="14" id="KW-0968">Cytoplasmic vesicle</keyword>
<evidence type="ECO:0000256" key="6">
    <source>
        <dbReference type="ARBA" id="ARBA00022692"/>
    </source>
</evidence>
<evidence type="ECO:0000313" key="18">
    <source>
        <dbReference type="Proteomes" id="UP001108240"/>
    </source>
</evidence>
<feature type="transmembrane region" description="Helical" evidence="15">
    <location>
        <begin position="217"/>
        <end position="237"/>
    </location>
</feature>
<keyword evidence="11" id="KW-0496">Mitochondrion</keyword>
<dbReference type="OMA" id="SVWCMIC"/>
<evidence type="ECO:0000256" key="7">
    <source>
        <dbReference type="ARBA" id="ARBA00022729"/>
    </source>
</evidence>
<dbReference type="PANTHER" id="PTHR15071">
    <property type="entry name" value="MANNOSE-6-PHOSPHATE RECEPTOR FAMILY MEMBER"/>
    <property type="match status" value="1"/>
</dbReference>
<dbReference type="InterPro" id="IPR044865">
    <property type="entry name" value="MRH_dom"/>
</dbReference>
<keyword evidence="9" id="KW-0072">Autophagy</keyword>
<keyword evidence="7" id="KW-0732">Signal</keyword>
<accession>A0A8C1HV42</accession>
<keyword evidence="6 15" id="KW-0812">Transmembrane</keyword>
<reference evidence="17" key="1">
    <citation type="submission" date="2025-08" db="UniProtKB">
        <authorList>
            <consortium name="Ensembl"/>
        </authorList>
    </citation>
    <scope>IDENTIFICATION</scope>
</reference>
<dbReference type="Pfam" id="PF09451">
    <property type="entry name" value="ATG27"/>
    <property type="match status" value="1"/>
</dbReference>
<evidence type="ECO:0000256" key="13">
    <source>
        <dbReference type="ARBA" id="ARBA00023157"/>
    </source>
</evidence>
<evidence type="ECO:0000256" key="15">
    <source>
        <dbReference type="SAM" id="Phobius"/>
    </source>
</evidence>
<organism evidence="17 18">
    <name type="scientific">Cyprinus carpio carpio</name>
    <dbReference type="NCBI Taxonomy" id="630221"/>
    <lineage>
        <taxon>Eukaryota</taxon>
        <taxon>Metazoa</taxon>
        <taxon>Chordata</taxon>
        <taxon>Craniata</taxon>
        <taxon>Vertebrata</taxon>
        <taxon>Euteleostomi</taxon>
        <taxon>Actinopterygii</taxon>
        <taxon>Neopterygii</taxon>
        <taxon>Teleostei</taxon>
        <taxon>Ostariophysi</taxon>
        <taxon>Cypriniformes</taxon>
        <taxon>Cyprinidae</taxon>
        <taxon>Cyprininae</taxon>
        <taxon>Cyprinus</taxon>
    </lineage>
</organism>